<dbReference type="AlphaFoldDB" id="A0A851GMG8"/>
<dbReference type="Proteomes" id="UP000557872">
    <property type="component" value="Unassembled WGS sequence"/>
</dbReference>
<keyword evidence="2" id="KW-1185">Reference proteome</keyword>
<evidence type="ECO:0000313" key="2">
    <source>
        <dbReference type="Proteomes" id="UP000557872"/>
    </source>
</evidence>
<sequence>MDKQQAQFILHSFRPDGADAADADFAEALQMAVEDRELGEWLADERATDSAFASALCELEIPDELRMHILAVMHGEKPNDPAMEAEMDAALSDALSHVEPPAGLRDQILAAMHMQEKQDHSSLVAQTETPELPVANIEPMPEAQEPLTHQGAPHQRTRRQWWRIAPLAAAVAFGVFLALQIDLGKPSTGSQANTATDARKLSSYDVQREAAQMLLSTQLSLDVTNPQIHHVNNWLTDHQLPAPQRLPSGLKGMKVAGCKKIQIAGSMPASLVCFVKNSGHKVHLVVINNDHINDAHLPGMDEIRKGDCKHCPKTGWNMTCWRDRENTYLLFAKKETTSKDEIIRYF</sequence>
<name>A0A851GMG8_9BACT</name>
<proteinExistence type="predicted"/>
<reference evidence="1 2" key="1">
    <citation type="submission" date="2020-07" db="EMBL/GenBank/DDBJ databases">
        <title>Roseicoccus Jingziensis gen. nov., sp. nov., isolated from coastal seawater.</title>
        <authorList>
            <person name="Feng X."/>
        </authorList>
    </citation>
    <scope>NUCLEOTIDE SEQUENCE [LARGE SCALE GENOMIC DNA]</scope>
    <source>
        <strain evidence="1 2">N1E253</strain>
    </source>
</reference>
<protein>
    <submittedName>
        <fullName evidence="1">Uncharacterized protein</fullName>
    </submittedName>
</protein>
<dbReference type="RefSeq" id="WP_178931834.1">
    <property type="nucleotide sequence ID" value="NZ_JACBAZ010000002.1"/>
</dbReference>
<evidence type="ECO:0000313" key="1">
    <source>
        <dbReference type="EMBL" id="NWK55314.1"/>
    </source>
</evidence>
<dbReference type="EMBL" id="JACBAZ010000002">
    <property type="protein sequence ID" value="NWK55314.1"/>
    <property type="molecule type" value="Genomic_DNA"/>
</dbReference>
<gene>
    <name evidence="1" type="ORF">HW115_06810</name>
</gene>
<organism evidence="1 2">
    <name type="scientific">Oceaniferula marina</name>
    <dbReference type="NCBI Taxonomy" id="2748318"/>
    <lineage>
        <taxon>Bacteria</taxon>
        <taxon>Pseudomonadati</taxon>
        <taxon>Verrucomicrobiota</taxon>
        <taxon>Verrucomicrobiia</taxon>
        <taxon>Verrucomicrobiales</taxon>
        <taxon>Verrucomicrobiaceae</taxon>
        <taxon>Oceaniferula</taxon>
    </lineage>
</organism>
<accession>A0A851GMG8</accession>
<comment type="caution">
    <text evidence="1">The sequence shown here is derived from an EMBL/GenBank/DDBJ whole genome shotgun (WGS) entry which is preliminary data.</text>
</comment>